<protein>
    <recommendedName>
        <fullName evidence="2">Chemotaxis protein CheW</fullName>
    </recommendedName>
</protein>
<dbReference type="SMART" id="SM00260">
    <property type="entry name" value="CheW"/>
    <property type="match status" value="1"/>
</dbReference>
<dbReference type="PROSITE" id="PS50851">
    <property type="entry name" value="CHEW"/>
    <property type="match status" value="1"/>
</dbReference>
<name>A0ABT9SEF5_9BURK</name>
<dbReference type="PANTHER" id="PTHR22617:SF45">
    <property type="entry name" value="CHEMOTAXIS PROTEIN CHEW"/>
    <property type="match status" value="1"/>
</dbReference>
<organism evidence="5 6">
    <name type="scientific">Variovorax ginsengisoli</name>
    <dbReference type="NCBI Taxonomy" id="363844"/>
    <lineage>
        <taxon>Bacteria</taxon>
        <taxon>Pseudomonadati</taxon>
        <taxon>Pseudomonadota</taxon>
        <taxon>Betaproteobacteria</taxon>
        <taxon>Burkholderiales</taxon>
        <taxon>Comamonadaceae</taxon>
        <taxon>Variovorax</taxon>
    </lineage>
</organism>
<comment type="subcellular location">
    <subcellularLocation>
        <location evidence="1">Cytoplasm</location>
    </subcellularLocation>
</comment>
<feature type="domain" description="CheW-like" evidence="4">
    <location>
        <begin position="80"/>
        <end position="231"/>
    </location>
</feature>
<dbReference type="Proteomes" id="UP001226867">
    <property type="component" value="Unassembled WGS sequence"/>
</dbReference>
<dbReference type="SUPFAM" id="SSF50341">
    <property type="entry name" value="CheW-like"/>
    <property type="match status" value="1"/>
</dbReference>
<dbReference type="Gene3D" id="2.30.30.40">
    <property type="entry name" value="SH3 Domains"/>
    <property type="match status" value="1"/>
</dbReference>
<keyword evidence="3" id="KW-0963">Cytoplasm</keyword>
<dbReference type="InterPro" id="IPR039315">
    <property type="entry name" value="CheW"/>
</dbReference>
<evidence type="ECO:0000256" key="1">
    <source>
        <dbReference type="ARBA" id="ARBA00004496"/>
    </source>
</evidence>
<accession>A0ABT9SEF5</accession>
<dbReference type="EMBL" id="JAUSRO010000016">
    <property type="protein sequence ID" value="MDP9902163.1"/>
    <property type="molecule type" value="Genomic_DNA"/>
</dbReference>
<dbReference type="Gene3D" id="2.40.50.180">
    <property type="entry name" value="CheA-289, Domain 4"/>
    <property type="match status" value="1"/>
</dbReference>
<reference evidence="5 6" key="1">
    <citation type="submission" date="2023-07" db="EMBL/GenBank/DDBJ databases">
        <title>Sorghum-associated microbial communities from plants grown in Nebraska, USA.</title>
        <authorList>
            <person name="Schachtman D."/>
        </authorList>
    </citation>
    <scope>NUCLEOTIDE SEQUENCE [LARGE SCALE GENOMIC DNA]</scope>
    <source>
        <strain evidence="5 6">DS1607</strain>
    </source>
</reference>
<proteinExistence type="predicted"/>
<evidence type="ECO:0000313" key="5">
    <source>
        <dbReference type="EMBL" id="MDP9902163.1"/>
    </source>
</evidence>
<gene>
    <name evidence="5" type="ORF">J2W36_004439</name>
</gene>
<comment type="caution">
    <text evidence="5">The sequence shown here is derived from an EMBL/GenBank/DDBJ whole genome shotgun (WGS) entry which is preliminary data.</text>
</comment>
<dbReference type="InterPro" id="IPR036061">
    <property type="entry name" value="CheW-like_dom_sf"/>
</dbReference>
<sequence length="234" mass="24986">MDNRQAPGADAQAAPLDDCWNRIGSQGNKQCERLAEHIHCRNCPVFARAARAVIDRLVPQAIDAPAIVEAPALLHMAAYSMALLVFRVQGEWLGLPTRVLDHVSPVRPVHTLPHHWDPTVLGVTNVRGTLTVCISLARMLGIDAGPPTPATADAHARPGEPRMLVMGGPGRAVVLPVDEVDGIYRVAESDVDALPATLAQSSVRCARGVVRCGPHVVGVLDEVALTRSLDRSLT</sequence>
<dbReference type="InterPro" id="IPR002545">
    <property type="entry name" value="CheW-lke_dom"/>
</dbReference>
<evidence type="ECO:0000256" key="2">
    <source>
        <dbReference type="ARBA" id="ARBA00021483"/>
    </source>
</evidence>
<evidence type="ECO:0000313" key="6">
    <source>
        <dbReference type="Proteomes" id="UP001226867"/>
    </source>
</evidence>
<keyword evidence="6" id="KW-1185">Reference proteome</keyword>
<dbReference type="Pfam" id="PF01584">
    <property type="entry name" value="CheW"/>
    <property type="match status" value="1"/>
</dbReference>
<dbReference type="PANTHER" id="PTHR22617">
    <property type="entry name" value="CHEMOTAXIS SENSOR HISTIDINE KINASE-RELATED"/>
    <property type="match status" value="1"/>
</dbReference>
<evidence type="ECO:0000256" key="3">
    <source>
        <dbReference type="ARBA" id="ARBA00022490"/>
    </source>
</evidence>
<dbReference type="RefSeq" id="WP_307691918.1">
    <property type="nucleotide sequence ID" value="NZ_JAUSRO010000016.1"/>
</dbReference>
<evidence type="ECO:0000259" key="4">
    <source>
        <dbReference type="PROSITE" id="PS50851"/>
    </source>
</evidence>